<feature type="transmembrane region" description="Helical" evidence="1">
    <location>
        <begin position="450"/>
        <end position="471"/>
    </location>
</feature>
<reference evidence="2 3" key="1">
    <citation type="submission" date="2017-02" db="EMBL/GenBank/DDBJ databases">
        <authorList>
            <person name="Peterson S.W."/>
        </authorList>
    </citation>
    <scope>NUCLEOTIDE SEQUENCE [LARGE SCALE GENOMIC DNA]</scope>
    <source>
        <strain evidence="2 3">DSM 22335</strain>
    </source>
</reference>
<dbReference type="STRING" id="413434.SAMN04488132_1167"/>
<dbReference type="AlphaFoldDB" id="A0A1T4RXS3"/>
<keyword evidence="1" id="KW-1133">Transmembrane helix</keyword>
<keyword evidence="3" id="KW-1185">Reference proteome</keyword>
<dbReference type="Proteomes" id="UP000190888">
    <property type="component" value="Unassembled WGS sequence"/>
</dbReference>
<name>A0A1T4RXS3_9BACT</name>
<feature type="transmembrane region" description="Helical" evidence="1">
    <location>
        <begin position="137"/>
        <end position="161"/>
    </location>
</feature>
<accession>A0A1T4RXS3</accession>
<protein>
    <recommendedName>
        <fullName evidence="4">ABC-2 type transport system permease protein</fullName>
    </recommendedName>
</protein>
<organism evidence="2 3">
    <name type="scientific">Sediminibacterium ginsengisoli</name>
    <dbReference type="NCBI Taxonomy" id="413434"/>
    <lineage>
        <taxon>Bacteria</taxon>
        <taxon>Pseudomonadati</taxon>
        <taxon>Bacteroidota</taxon>
        <taxon>Chitinophagia</taxon>
        <taxon>Chitinophagales</taxon>
        <taxon>Chitinophagaceae</taxon>
        <taxon>Sediminibacterium</taxon>
    </lineage>
</organism>
<feature type="transmembrane region" description="Helical" evidence="1">
    <location>
        <begin position="358"/>
        <end position="376"/>
    </location>
</feature>
<feature type="transmembrane region" description="Helical" evidence="1">
    <location>
        <begin position="477"/>
        <end position="498"/>
    </location>
</feature>
<feature type="transmembrane region" description="Helical" evidence="1">
    <location>
        <begin position="94"/>
        <end position="116"/>
    </location>
</feature>
<evidence type="ECO:0000313" key="2">
    <source>
        <dbReference type="EMBL" id="SKA20548.1"/>
    </source>
</evidence>
<evidence type="ECO:0000313" key="3">
    <source>
        <dbReference type="Proteomes" id="UP000190888"/>
    </source>
</evidence>
<feature type="transmembrane region" description="Helical" evidence="1">
    <location>
        <begin position="205"/>
        <end position="224"/>
    </location>
</feature>
<dbReference type="RefSeq" id="WP_139367229.1">
    <property type="nucleotide sequence ID" value="NZ_FUWH01000016.1"/>
</dbReference>
<feature type="transmembrane region" description="Helical" evidence="1">
    <location>
        <begin position="60"/>
        <end position="82"/>
    </location>
</feature>
<feature type="transmembrane region" description="Helical" evidence="1">
    <location>
        <begin position="167"/>
        <end position="193"/>
    </location>
</feature>
<feature type="transmembrane region" description="Helical" evidence="1">
    <location>
        <begin position="510"/>
        <end position="530"/>
    </location>
</feature>
<keyword evidence="1" id="KW-0812">Transmembrane</keyword>
<keyword evidence="1" id="KW-0472">Membrane</keyword>
<feature type="transmembrane region" description="Helical" evidence="1">
    <location>
        <begin position="269"/>
        <end position="291"/>
    </location>
</feature>
<dbReference type="OrthoDB" id="2659138at2"/>
<proteinExistence type="predicted"/>
<feature type="transmembrane region" description="Helical" evidence="1">
    <location>
        <begin position="396"/>
        <end position="417"/>
    </location>
</feature>
<evidence type="ECO:0008006" key="4">
    <source>
        <dbReference type="Google" id="ProtNLM"/>
    </source>
</evidence>
<feature type="transmembrane region" description="Helical" evidence="1">
    <location>
        <begin position="536"/>
        <end position="555"/>
    </location>
</feature>
<gene>
    <name evidence="2" type="ORF">SAMN04488132_1167</name>
</gene>
<sequence>MNIINRAYLFLLLQPSSLYRRMGVNTAQLKAILSTKLMMDDRRPNSLRQTQGKNENPSKFATIGTMIVSAVVGLLFLTTFFVGTEYITKLTLYFAIYIFMLAFTLISDFTSVLIDVRDTMIILPKPVNDKTFLLARLLHIIIHISKMMIPMTLPGLIYLIVKTGWGSVIPFMLMVGAATLFTIFLINAVYLVILRITTPARFKTVISYFQIFFAVFIYGSYQIVPRLINKALYEQFSIEGKAWAWLLPSYWFAGSWQFLYSFRFTWPHFISFLASIAVPALSIWAVVKYFAPSFNSKLAMISGSADSGPAATEKATKARGNTRTLSSRLASLITRPGAERMSFLLTWKMTGRSRDFKLKVYPAFGYMLVYLVIMFMNSNGLTLTTIRNQQGSGKFIFMGVTYFSSFILMMALPQLIYSDKYKAAWIYYTTPVRTPGELISGAVKATIVKFFVPVVLLITIAAVSVIGIKIIPNLLLGMANILLIASLMAYISITQLPFSEEQSNAPKGSFVRTLIAMFIPALLALLHYLLYQFMVVVIMLAVLSGIATWLVLDALRAREWTKLRRYKHG</sequence>
<dbReference type="EMBL" id="FUWH01000016">
    <property type="protein sequence ID" value="SKA20548.1"/>
    <property type="molecule type" value="Genomic_DNA"/>
</dbReference>
<evidence type="ECO:0000256" key="1">
    <source>
        <dbReference type="SAM" id="Phobius"/>
    </source>
</evidence>